<organism evidence="2 3">
    <name type="scientific">Ophiocordyceps polyrhachis-furcata BCC 54312</name>
    <dbReference type="NCBI Taxonomy" id="1330021"/>
    <lineage>
        <taxon>Eukaryota</taxon>
        <taxon>Fungi</taxon>
        <taxon>Dikarya</taxon>
        <taxon>Ascomycota</taxon>
        <taxon>Pezizomycotina</taxon>
        <taxon>Sordariomycetes</taxon>
        <taxon>Hypocreomycetidae</taxon>
        <taxon>Hypocreales</taxon>
        <taxon>Ophiocordycipitaceae</taxon>
        <taxon>Ophiocordyceps</taxon>
    </lineage>
</organism>
<gene>
    <name evidence="2" type="ORF">L249_1143</name>
</gene>
<dbReference type="OrthoDB" id="3542181at2759"/>
<evidence type="ECO:0000313" key="2">
    <source>
        <dbReference type="EMBL" id="RCI12447.1"/>
    </source>
</evidence>
<accession>A0A367LDF6</accession>
<protein>
    <submittedName>
        <fullName evidence="2">Uncharacterized protein</fullName>
    </submittedName>
</protein>
<dbReference type="AlphaFoldDB" id="A0A367LDF6"/>
<evidence type="ECO:0000313" key="3">
    <source>
        <dbReference type="Proteomes" id="UP000253664"/>
    </source>
</evidence>
<feature type="region of interest" description="Disordered" evidence="1">
    <location>
        <begin position="219"/>
        <end position="239"/>
    </location>
</feature>
<sequence>MVSFGARIPIRSFVKCRFCRTYKETDSAPGHPRRHHPFESRVILATTTQPPPAYVPIVTPAPDQDAVLARQGFRQETFYSCNTVGTSTHCGWHVPIVRAAATSTGSGCGGVIAVVIGFAAGFALAVTDVVTKALVNQHRAEQIALTPSTFEHELNQENGIRHFPIRETEAGQGTRKHPHIGVNAAGLSHPFHEIKLAYQEKKPSCFHASVPIRQLAIEAEPSLSPVHSRDKSPARRSAP</sequence>
<dbReference type="EMBL" id="LKCN02000007">
    <property type="protein sequence ID" value="RCI12447.1"/>
    <property type="molecule type" value="Genomic_DNA"/>
</dbReference>
<dbReference type="Proteomes" id="UP000253664">
    <property type="component" value="Unassembled WGS sequence"/>
</dbReference>
<evidence type="ECO:0000256" key="1">
    <source>
        <dbReference type="SAM" id="MobiDB-lite"/>
    </source>
</evidence>
<proteinExistence type="predicted"/>
<comment type="caution">
    <text evidence="2">The sequence shown here is derived from an EMBL/GenBank/DDBJ whole genome shotgun (WGS) entry which is preliminary data.</text>
</comment>
<keyword evidence="3" id="KW-1185">Reference proteome</keyword>
<name>A0A367LDF6_9HYPO</name>
<reference evidence="2 3" key="1">
    <citation type="journal article" date="2015" name="BMC Genomics">
        <title>Insights from the genome of Ophiocordyceps polyrhachis-furcata to pathogenicity and host specificity in insect fungi.</title>
        <authorList>
            <person name="Wichadakul D."/>
            <person name="Kobmoo N."/>
            <person name="Ingsriswang S."/>
            <person name="Tangphatsornruang S."/>
            <person name="Chantasingh D."/>
            <person name="Luangsa-ard J.J."/>
            <person name="Eurwilaichitr L."/>
        </authorList>
    </citation>
    <scope>NUCLEOTIDE SEQUENCE [LARGE SCALE GENOMIC DNA]</scope>
    <source>
        <strain evidence="2 3">BCC 54312</strain>
    </source>
</reference>